<dbReference type="Gene3D" id="1.10.287.110">
    <property type="entry name" value="DnaJ domain"/>
    <property type="match status" value="1"/>
</dbReference>
<dbReference type="InterPro" id="IPR001623">
    <property type="entry name" value="DnaJ_domain"/>
</dbReference>
<organism evidence="3 4">
    <name type="scientific">Sorangium cellulosum</name>
    <name type="common">Polyangium cellulosum</name>
    <dbReference type="NCBI Taxonomy" id="56"/>
    <lineage>
        <taxon>Bacteria</taxon>
        <taxon>Pseudomonadati</taxon>
        <taxon>Myxococcota</taxon>
        <taxon>Polyangia</taxon>
        <taxon>Polyangiales</taxon>
        <taxon>Polyangiaceae</taxon>
        <taxon>Sorangium</taxon>
    </lineage>
</organism>
<dbReference type="Proteomes" id="UP000238348">
    <property type="component" value="Chromosome"/>
</dbReference>
<feature type="domain" description="J" evidence="2">
    <location>
        <begin position="116"/>
        <end position="176"/>
    </location>
</feature>
<evidence type="ECO:0000259" key="2">
    <source>
        <dbReference type="PROSITE" id="PS50076"/>
    </source>
</evidence>
<dbReference type="EMBL" id="CP012673">
    <property type="protein sequence ID" value="AUX39197.1"/>
    <property type="molecule type" value="Genomic_DNA"/>
</dbReference>
<feature type="region of interest" description="Disordered" evidence="1">
    <location>
        <begin position="30"/>
        <end position="61"/>
    </location>
</feature>
<name>A0A2L0EIU5_SORCE</name>
<accession>A0A2L0EIU5</accession>
<feature type="compositionally biased region" description="Low complexity" evidence="1">
    <location>
        <begin position="103"/>
        <end position="113"/>
    </location>
</feature>
<dbReference type="AlphaFoldDB" id="A0A2L0EIU5"/>
<dbReference type="RefSeq" id="WP_104977200.1">
    <property type="nucleotide sequence ID" value="NZ_CP012673.1"/>
</dbReference>
<dbReference type="Pfam" id="PF00226">
    <property type="entry name" value="DnaJ"/>
    <property type="match status" value="1"/>
</dbReference>
<sequence>MTLPLRGVYAVTPTRRRRFLWAAWWTGEPAREPFRPPDASQGGARTAEEARAQAERAAGRPLVEIEPAWATAWARVLRGEPPWPRPRARREAPAEPPPPGPPRGASARPSSARGVSPFVVLGLPDAAGVAEVRRAFRRLALATHPDRGGDAAEFMRVKWAHDEAMSRLARPRRRDR</sequence>
<evidence type="ECO:0000313" key="4">
    <source>
        <dbReference type="Proteomes" id="UP000238348"/>
    </source>
</evidence>
<protein>
    <recommendedName>
        <fullName evidence="2">J domain-containing protein</fullName>
    </recommendedName>
</protein>
<proteinExistence type="predicted"/>
<dbReference type="SMART" id="SM00271">
    <property type="entry name" value="DnaJ"/>
    <property type="match status" value="1"/>
</dbReference>
<gene>
    <name evidence="3" type="ORF">SOCE26_005790</name>
</gene>
<dbReference type="InterPro" id="IPR036869">
    <property type="entry name" value="J_dom_sf"/>
</dbReference>
<evidence type="ECO:0000256" key="1">
    <source>
        <dbReference type="SAM" id="MobiDB-lite"/>
    </source>
</evidence>
<evidence type="ECO:0000313" key="3">
    <source>
        <dbReference type="EMBL" id="AUX39197.1"/>
    </source>
</evidence>
<dbReference type="CDD" id="cd06257">
    <property type="entry name" value="DnaJ"/>
    <property type="match status" value="1"/>
</dbReference>
<reference evidence="3 4" key="1">
    <citation type="submission" date="2015-09" db="EMBL/GenBank/DDBJ databases">
        <title>Sorangium comparison.</title>
        <authorList>
            <person name="Zaburannyi N."/>
            <person name="Bunk B."/>
            <person name="Overmann J."/>
            <person name="Mueller R."/>
        </authorList>
    </citation>
    <scope>NUCLEOTIDE SEQUENCE [LARGE SCALE GENOMIC DNA]</scope>
    <source>
        <strain evidence="3 4">So ce26</strain>
    </source>
</reference>
<dbReference type="SUPFAM" id="SSF46565">
    <property type="entry name" value="Chaperone J-domain"/>
    <property type="match status" value="1"/>
</dbReference>
<feature type="region of interest" description="Disordered" evidence="1">
    <location>
        <begin position="79"/>
        <end position="113"/>
    </location>
</feature>
<dbReference type="PROSITE" id="PS50076">
    <property type="entry name" value="DNAJ_2"/>
    <property type="match status" value="1"/>
</dbReference>
<feature type="compositionally biased region" description="Basic and acidic residues" evidence="1">
    <location>
        <begin position="46"/>
        <end position="58"/>
    </location>
</feature>
<dbReference type="OrthoDB" id="166297at2"/>